<dbReference type="Pfam" id="PF25944">
    <property type="entry name" value="Beta-barrel_RND"/>
    <property type="match status" value="1"/>
</dbReference>
<dbReference type="EMBL" id="SPUM01000109">
    <property type="protein sequence ID" value="TFW30547.1"/>
    <property type="molecule type" value="Genomic_DNA"/>
</dbReference>
<keyword evidence="14" id="KW-1185">Reference proteome</keyword>
<comment type="subcellular location">
    <subcellularLocation>
        <location evidence="1">Cell membrane</location>
    </subcellularLocation>
</comment>
<feature type="domain" description="Multidrug resistance protein MdtA-like beta-barrel" evidence="10">
    <location>
        <begin position="231"/>
        <end position="314"/>
    </location>
</feature>
<evidence type="ECO:0000259" key="8">
    <source>
        <dbReference type="Pfam" id="PF25876"/>
    </source>
</evidence>
<keyword evidence="3" id="KW-0813">Transport</keyword>
<feature type="transmembrane region" description="Helical" evidence="7">
    <location>
        <begin position="24"/>
        <end position="42"/>
    </location>
</feature>
<keyword evidence="7" id="KW-0812">Transmembrane</keyword>
<dbReference type="EMBL" id="SPUM01000109">
    <property type="protein sequence ID" value="TFW30534.1"/>
    <property type="molecule type" value="Genomic_DNA"/>
</dbReference>
<evidence type="ECO:0000256" key="6">
    <source>
        <dbReference type="ARBA" id="ARBA00023136"/>
    </source>
</evidence>
<evidence type="ECO:0000259" key="11">
    <source>
        <dbReference type="Pfam" id="PF25967"/>
    </source>
</evidence>
<dbReference type="Gene3D" id="1.10.287.470">
    <property type="entry name" value="Helix hairpin bin"/>
    <property type="match status" value="1"/>
</dbReference>
<dbReference type="Pfam" id="PF25917">
    <property type="entry name" value="BSH_RND"/>
    <property type="match status" value="1"/>
</dbReference>
<evidence type="ECO:0000259" key="10">
    <source>
        <dbReference type="Pfam" id="PF25944"/>
    </source>
</evidence>
<comment type="caution">
    <text evidence="13">The sequence shown here is derived from an EMBL/GenBank/DDBJ whole genome shotgun (WGS) entry which is preliminary data.</text>
</comment>
<evidence type="ECO:0000259" key="9">
    <source>
        <dbReference type="Pfam" id="PF25917"/>
    </source>
</evidence>
<dbReference type="InterPro" id="IPR058625">
    <property type="entry name" value="MdtA-like_BSH"/>
</dbReference>
<comment type="similarity">
    <text evidence="2">Belongs to the membrane fusion protein (MFP) (TC 8.A.1) family.</text>
</comment>
<dbReference type="InterPro" id="IPR006143">
    <property type="entry name" value="RND_pump_MFP"/>
</dbReference>
<dbReference type="PANTHER" id="PTHR30469:SF12">
    <property type="entry name" value="MULTIDRUG RESISTANCE PROTEIN MDTA"/>
    <property type="match status" value="1"/>
</dbReference>
<feature type="domain" description="Multidrug resistance protein MdtA-like barrel-sandwich hybrid" evidence="9">
    <location>
        <begin position="85"/>
        <end position="227"/>
    </location>
</feature>
<evidence type="ECO:0000256" key="7">
    <source>
        <dbReference type="SAM" id="Phobius"/>
    </source>
</evidence>
<feature type="domain" description="Multidrug resistance protein MdtA-like C-terminal permuted SH3" evidence="11">
    <location>
        <begin position="318"/>
        <end position="379"/>
    </location>
</feature>
<dbReference type="AlphaFoldDB" id="A0A4Y9SYC1"/>
<accession>A0A4Y9SYC1</accession>
<feature type="domain" description="Multidrug resistance protein MdtA-like alpha-helical hairpin" evidence="8">
    <location>
        <begin position="125"/>
        <end position="193"/>
    </location>
</feature>
<keyword evidence="5" id="KW-0997">Cell inner membrane</keyword>
<evidence type="ECO:0000313" key="14">
    <source>
        <dbReference type="Proteomes" id="UP000297258"/>
    </source>
</evidence>
<dbReference type="GO" id="GO:0015562">
    <property type="term" value="F:efflux transmembrane transporter activity"/>
    <property type="evidence" value="ECO:0007669"/>
    <property type="project" value="TreeGrafter"/>
</dbReference>
<dbReference type="PANTHER" id="PTHR30469">
    <property type="entry name" value="MULTIDRUG RESISTANCE PROTEIN MDTA"/>
    <property type="match status" value="1"/>
</dbReference>
<evidence type="ECO:0000313" key="12">
    <source>
        <dbReference type="EMBL" id="TFW30534.1"/>
    </source>
</evidence>
<keyword evidence="7" id="KW-1133">Transmembrane helix</keyword>
<proteinExistence type="inferred from homology"/>
<evidence type="ECO:0000256" key="3">
    <source>
        <dbReference type="ARBA" id="ARBA00022448"/>
    </source>
</evidence>
<dbReference type="Gene3D" id="2.40.420.20">
    <property type="match status" value="1"/>
</dbReference>
<evidence type="ECO:0000313" key="13">
    <source>
        <dbReference type="EMBL" id="TFW30547.1"/>
    </source>
</evidence>
<protein>
    <submittedName>
        <fullName evidence="13">Efflux RND transporter periplasmic adaptor subunit</fullName>
    </submittedName>
</protein>
<gene>
    <name evidence="12" type="ORF">E4O92_16610</name>
    <name evidence="13" type="ORF">E4O92_16675</name>
</gene>
<dbReference type="GO" id="GO:1990281">
    <property type="term" value="C:efflux pump complex"/>
    <property type="evidence" value="ECO:0007669"/>
    <property type="project" value="TreeGrafter"/>
</dbReference>
<dbReference type="Proteomes" id="UP000297258">
    <property type="component" value="Unassembled WGS sequence"/>
</dbReference>
<dbReference type="NCBIfam" id="TIGR01730">
    <property type="entry name" value="RND_mfp"/>
    <property type="match status" value="1"/>
</dbReference>
<dbReference type="Pfam" id="PF25876">
    <property type="entry name" value="HH_MFP_RND"/>
    <property type="match status" value="1"/>
</dbReference>
<dbReference type="RefSeq" id="WP_135190853.1">
    <property type="nucleotide sequence ID" value="NZ_SPUM01000109.1"/>
</dbReference>
<organism evidence="13 14">
    <name type="scientific">Massilia horti</name>
    <dbReference type="NCBI Taxonomy" id="2562153"/>
    <lineage>
        <taxon>Bacteria</taxon>
        <taxon>Pseudomonadati</taxon>
        <taxon>Pseudomonadota</taxon>
        <taxon>Betaproteobacteria</taxon>
        <taxon>Burkholderiales</taxon>
        <taxon>Oxalobacteraceae</taxon>
        <taxon>Telluria group</taxon>
        <taxon>Massilia</taxon>
    </lineage>
</organism>
<evidence type="ECO:0000256" key="4">
    <source>
        <dbReference type="ARBA" id="ARBA00022475"/>
    </source>
</evidence>
<dbReference type="InterPro" id="IPR058624">
    <property type="entry name" value="MdtA-like_HH"/>
</dbReference>
<evidence type="ECO:0000256" key="5">
    <source>
        <dbReference type="ARBA" id="ARBA00022519"/>
    </source>
</evidence>
<evidence type="ECO:0000256" key="1">
    <source>
        <dbReference type="ARBA" id="ARBA00004236"/>
    </source>
</evidence>
<name>A0A4Y9SYC1_9BURK</name>
<sequence>MDGETEDRPVVKPTGTTRRRKRLHVGWIVLGLLIVAGLAWILQTRQASRNRRPPAAPIAVSAATVQLGDIEVNLNALGTVTPLATVTVMTQINGQLQRIGFQEGQIIHQGDFLAQIDPRPYEASLEQHLGQLARDTAILAAARVDLARYQQLYQQDSIARQQFEDQVFTVRQAEGTVRTDQGLVAADRLNIAYCHIVAPVTGLVGIRQVDVGNFVQTSNTTGIVVITELQPISVLFTIPEDQLPQVWQRFRQGIVLQVKAFDRVGYRLLATGKLVSTDSQINTSTGTVQLRAMFDNSDKILFPNQFVNVELLVDMLRNTVIAPIAAIQHGTPGDFVYVVQPGNTVKMQVVKTGPVNGERVAVLSGLKAGDKVVVDGTDKLRDGAKITLPGAPAAAGHPR</sequence>
<evidence type="ECO:0000256" key="2">
    <source>
        <dbReference type="ARBA" id="ARBA00009477"/>
    </source>
</evidence>
<reference evidence="13 14" key="1">
    <citation type="submission" date="2019-03" db="EMBL/GenBank/DDBJ databases">
        <title>Draft genome of Massilia hortus sp. nov., a novel bacterial species of the Oxalobacteraceae family.</title>
        <authorList>
            <person name="Peta V."/>
            <person name="Raths R."/>
            <person name="Bucking H."/>
        </authorList>
    </citation>
    <scope>NUCLEOTIDE SEQUENCE [LARGE SCALE GENOMIC DNA]</scope>
    <source>
        <strain evidence="13 14">ONC3</strain>
    </source>
</reference>
<dbReference type="InterPro" id="IPR058626">
    <property type="entry name" value="MdtA-like_b-barrel"/>
</dbReference>
<dbReference type="Gene3D" id="2.40.30.170">
    <property type="match status" value="1"/>
</dbReference>
<keyword evidence="4" id="KW-1003">Cell membrane</keyword>
<dbReference type="SUPFAM" id="SSF111369">
    <property type="entry name" value="HlyD-like secretion proteins"/>
    <property type="match status" value="1"/>
</dbReference>
<dbReference type="Pfam" id="PF25967">
    <property type="entry name" value="RND-MFP_C"/>
    <property type="match status" value="1"/>
</dbReference>
<dbReference type="InterPro" id="IPR058627">
    <property type="entry name" value="MdtA-like_C"/>
</dbReference>
<dbReference type="OrthoDB" id="9783047at2"/>
<dbReference type="Gene3D" id="2.40.50.100">
    <property type="match status" value="1"/>
</dbReference>
<keyword evidence="6 7" id="KW-0472">Membrane</keyword>